<proteinExistence type="predicted"/>
<dbReference type="GO" id="GO:0005524">
    <property type="term" value="F:ATP binding"/>
    <property type="evidence" value="ECO:0007669"/>
    <property type="project" value="UniProtKB-KW"/>
</dbReference>
<dbReference type="PROSITE" id="PS51195">
    <property type="entry name" value="Q_MOTIF"/>
    <property type="match status" value="1"/>
</dbReference>
<evidence type="ECO:0000256" key="4">
    <source>
        <dbReference type="ARBA" id="ARBA00022840"/>
    </source>
</evidence>
<gene>
    <name evidence="8" type="ORF">LCGC14_1025620</name>
</gene>
<feature type="domain" description="Helicase C-terminal" evidence="6">
    <location>
        <begin position="221"/>
        <end position="350"/>
    </location>
</feature>
<keyword evidence="1" id="KW-0547">Nucleotide-binding</keyword>
<reference evidence="8" key="1">
    <citation type="journal article" date="2015" name="Nature">
        <title>Complex archaea that bridge the gap between prokaryotes and eukaryotes.</title>
        <authorList>
            <person name="Spang A."/>
            <person name="Saw J.H."/>
            <person name="Jorgensen S.L."/>
            <person name="Zaremba-Niedzwiedzka K."/>
            <person name="Martijn J."/>
            <person name="Lind A.E."/>
            <person name="van Eijk R."/>
            <person name="Schleper C."/>
            <person name="Guy L."/>
            <person name="Ettema T.J."/>
        </authorList>
    </citation>
    <scope>NUCLEOTIDE SEQUENCE</scope>
</reference>
<dbReference type="GO" id="GO:0016787">
    <property type="term" value="F:hydrolase activity"/>
    <property type="evidence" value="ECO:0007669"/>
    <property type="project" value="UniProtKB-KW"/>
</dbReference>
<dbReference type="PANTHER" id="PTHR47959">
    <property type="entry name" value="ATP-DEPENDENT RNA HELICASE RHLE-RELATED"/>
    <property type="match status" value="1"/>
</dbReference>
<dbReference type="Pfam" id="PF00270">
    <property type="entry name" value="DEAD"/>
    <property type="match status" value="1"/>
</dbReference>
<protein>
    <recommendedName>
        <fullName evidence="9">RNA helicase</fullName>
    </recommendedName>
</protein>
<dbReference type="PANTHER" id="PTHR47959:SF13">
    <property type="entry name" value="ATP-DEPENDENT RNA HELICASE RHLE"/>
    <property type="match status" value="1"/>
</dbReference>
<dbReference type="InterPro" id="IPR027417">
    <property type="entry name" value="P-loop_NTPase"/>
</dbReference>
<dbReference type="PROSITE" id="PS51192">
    <property type="entry name" value="HELICASE_ATP_BIND_1"/>
    <property type="match status" value="1"/>
</dbReference>
<sequence length="350" mass="40519">MNFSQLGISEGMVSSLKQNMNISEPTPVQQKAIPFILKGQHIMAQAKTGTGKTLAFLLPIIHRLEFKNNEALILVPTRELAKQVEAVIKDLRNPKVKSMTIYGGVSINNQIRKLENGVNIVVGTPGRIIDLYRRKQLKFHNMKFVCLDECDRLFDMGFAPDVKYILDSISKSLRKNDEYQFLLFSATLDAKIRRMVKNFTKNNFKYLNLSQDNLCVGSTLQFYYLINSYKEKFGSFLAILRREKPQFSLVFVNTRRTANWLRNKLNYRKNLNHKIGVISGSLSQFQREKVLREFRDRRIDMLIATDVAARGLDINNISHIFNYDLPKFPENYVHRIGRTSRMNKRGISIT</sequence>
<dbReference type="GO" id="GO:0003676">
    <property type="term" value="F:nucleic acid binding"/>
    <property type="evidence" value="ECO:0007669"/>
    <property type="project" value="InterPro"/>
</dbReference>
<evidence type="ECO:0000259" key="7">
    <source>
        <dbReference type="PROSITE" id="PS51195"/>
    </source>
</evidence>
<dbReference type="InterPro" id="IPR001650">
    <property type="entry name" value="Helicase_C-like"/>
</dbReference>
<dbReference type="GO" id="GO:0003724">
    <property type="term" value="F:RNA helicase activity"/>
    <property type="evidence" value="ECO:0007669"/>
    <property type="project" value="InterPro"/>
</dbReference>
<keyword evidence="3" id="KW-0347">Helicase</keyword>
<dbReference type="InterPro" id="IPR014001">
    <property type="entry name" value="Helicase_ATP-bd"/>
</dbReference>
<evidence type="ECO:0000256" key="2">
    <source>
        <dbReference type="ARBA" id="ARBA00022801"/>
    </source>
</evidence>
<dbReference type="GO" id="GO:0005829">
    <property type="term" value="C:cytosol"/>
    <property type="evidence" value="ECO:0007669"/>
    <property type="project" value="TreeGrafter"/>
</dbReference>
<evidence type="ECO:0008006" key="9">
    <source>
        <dbReference type="Google" id="ProtNLM"/>
    </source>
</evidence>
<name>A0A0F9QE61_9ZZZZ</name>
<dbReference type="SMART" id="SM00490">
    <property type="entry name" value="HELICc"/>
    <property type="match status" value="1"/>
</dbReference>
<organism evidence="8">
    <name type="scientific">marine sediment metagenome</name>
    <dbReference type="NCBI Taxonomy" id="412755"/>
    <lineage>
        <taxon>unclassified sequences</taxon>
        <taxon>metagenomes</taxon>
        <taxon>ecological metagenomes</taxon>
    </lineage>
</organism>
<dbReference type="Pfam" id="PF00271">
    <property type="entry name" value="Helicase_C"/>
    <property type="match status" value="1"/>
</dbReference>
<keyword evidence="4" id="KW-0067">ATP-binding</keyword>
<dbReference type="EMBL" id="LAZR01004125">
    <property type="protein sequence ID" value="KKN11536.1"/>
    <property type="molecule type" value="Genomic_DNA"/>
</dbReference>
<feature type="domain" description="Helicase ATP-binding" evidence="5">
    <location>
        <begin position="33"/>
        <end position="206"/>
    </location>
</feature>
<evidence type="ECO:0000256" key="1">
    <source>
        <dbReference type="ARBA" id="ARBA00022741"/>
    </source>
</evidence>
<dbReference type="AlphaFoldDB" id="A0A0F9QE61"/>
<dbReference type="Gene3D" id="3.40.50.300">
    <property type="entry name" value="P-loop containing nucleotide triphosphate hydrolases"/>
    <property type="match status" value="2"/>
</dbReference>
<accession>A0A0F9QE61</accession>
<dbReference type="InterPro" id="IPR014014">
    <property type="entry name" value="RNA_helicase_DEAD_Q_motif"/>
</dbReference>
<dbReference type="SMART" id="SM00487">
    <property type="entry name" value="DEXDc"/>
    <property type="match status" value="1"/>
</dbReference>
<dbReference type="InterPro" id="IPR044742">
    <property type="entry name" value="DEAD/DEAH_RhlB"/>
</dbReference>
<feature type="domain" description="DEAD-box RNA helicase Q" evidence="7">
    <location>
        <begin position="1"/>
        <end position="30"/>
    </location>
</feature>
<evidence type="ECO:0000259" key="6">
    <source>
        <dbReference type="PROSITE" id="PS51194"/>
    </source>
</evidence>
<dbReference type="SUPFAM" id="SSF52540">
    <property type="entry name" value="P-loop containing nucleoside triphosphate hydrolases"/>
    <property type="match status" value="1"/>
</dbReference>
<dbReference type="CDD" id="cd18787">
    <property type="entry name" value="SF2_C_DEAD"/>
    <property type="match status" value="1"/>
</dbReference>
<keyword evidence="2" id="KW-0378">Hydrolase</keyword>
<dbReference type="PROSITE" id="PS51194">
    <property type="entry name" value="HELICASE_CTER"/>
    <property type="match status" value="1"/>
</dbReference>
<dbReference type="CDD" id="cd00268">
    <property type="entry name" value="DEADc"/>
    <property type="match status" value="1"/>
</dbReference>
<feature type="non-terminal residue" evidence="8">
    <location>
        <position position="350"/>
    </location>
</feature>
<evidence type="ECO:0000313" key="8">
    <source>
        <dbReference type="EMBL" id="KKN11536.1"/>
    </source>
</evidence>
<evidence type="ECO:0000259" key="5">
    <source>
        <dbReference type="PROSITE" id="PS51192"/>
    </source>
</evidence>
<evidence type="ECO:0000256" key="3">
    <source>
        <dbReference type="ARBA" id="ARBA00022806"/>
    </source>
</evidence>
<dbReference type="InterPro" id="IPR050079">
    <property type="entry name" value="DEAD_box_RNA_helicase"/>
</dbReference>
<dbReference type="InterPro" id="IPR011545">
    <property type="entry name" value="DEAD/DEAH_box_helicase_dom"/>
</dbReference>
<comment type="caution">
    <text evidence="8">The sequence shown here is derived from an EMBL/GenBank/DDBJ whole genome shotgun (WGS) entry which is preliminary data.</text>
</comment>